<dbReference type="RefSeq" id="WP_174511382.1">
    <property type="nucleotide sequence ID" value="NZ_CABFMQ020000024.1"/>
</dbReference>
<gene>
    <name evidence="2" type="ORF">MPC4_120069</name>
</gene>
<protein>
    <submittedName>
        <fullName evidence="2">Glycosyl transferase family 2</fullName>
    </submittedName>
</protein>
<dbReference type="AlphaFoldDB" id="A0A8B6M2E2"/>
<accession>A0A8B6M2E2</accession>
<dbReference type="SUPFAM" id="SSF53448">
    <property type="entry name" value="Nucleotide-diphospho-sugar transferases"/>
    <property type="match status" value="1"/>
</dbReference>
<dbReference type="InterPro" id="IPR029044">
    <property type="entry name" value="Nucleotide-diphossugar_trans"/>
</dbReference>
<name>A0A8B6M2E2_METTU</name>
<proteinExistence type="predicted"/>
<evidence type="ECO:0000313" key="2">
    <source>
        <dbReference type="EMBL" id="VTZ48944.1"/>
    </source>
</evidence>
<dbReference type="Pfam" id="PF00535">
    <property type="entry name" value="Glycos_transf_2"/>
    <property type="match status" value="1"/>
</dbReference>
<dbReference type="PANTHER" id="PTHR43179">
    <property type="entry name" value="RHAMNOSYLTRANSFERASE WBBL"/>
    <property type="match status" value="1"/>
</dbReference>
<dbReference type="InterPro" id="IPR001173">
    <property type="entry name" value="Glyco_trans_2-like"/>
</dbReference>
<reference evidence="2 3" key="1">
    <citation type="submission" date="2019-05" db="EMBL/GenBank/DDBJ databases">
        <authorList>
            <person name="Farhan Ul Haque M."/>
        </authorList>
    </citation>
    <scope>NUCLEOTIDE SEQUENCE [LARGE SCALE GENOMIC DNA]</scope>
    <source>
        <strain evidence="2">2</strain>
    </source>
</reference>
<dbReference type="PANTHER" id="PTHR43179:SF7">
    <property type="entry name" value="RHAMNOSYLTRANSFERASE WBBL"/>
    <property type="match status" value="1"/>
</dbReference>
<dbReference type="GO" id="GO:0016740">
    <property type="term" value="F:transferase activity"/>
    <property type="evidence" value="ECO:0007669"/>
    <property type="project" value="UniProtKB-KW"/>
</dbReference>
<organism evidence="2 3">
    <name type="scientific">Methylocella tundrae</name>
    <dbReference type="NCBI Taxonomy" id="227605"/>
    <lineage>
        <taxon>Bacteria</taxon>
        <taxon>Pseudomonadati</taxon>
        <taxon>Pseudomonadota</taxon>
        <taxon>Alphaproteobacteria</taxon>
        <taxon>Hyphomicrobiales</taxon>
        <taxon>Beijerinckiaceae</taxon>
        <taxon>Methylocella</taxon>
    </lineage>
</organism>
<sequence>MDPVSARVAESKRTIVDLVPALDAEGQAPHFEALSTRPWLTIAAQPRLPRSRWFKIRYRLSLYDRPARPMISFRRGSQEIGWHLLPGPVLGRGEGLAIAPDETTDIWISPVAQKGRFSFLIEAIEILDVAEVLRLGGRGDRGRFISTLATFALGWRPEAEMNFRWATQHAPLSSWPSYQKRLSVTADLGGPELPRRDWANAPMVKLVARLDDATTPARIDGAIEALRAQIFPRWTLLIAGAAGQVAPLAAKDARIRRLDVDALAGEDRDLLGFIAFGDRLKPHALACFIETMERAPDAVSAYCDEEMDLAPVFKPDWSPRFEARRPYVGRLLLARLGFARGHVPPAPEAIEETSFARKILFDLGRKEVLHIPRPLIETQWRDPLILPRAPRDKMTSAPRVTIVMPTRDHAAMLRRSVTTLLERTAYPAFDLVIVDNGSTDPAALATLSAMERDPRVTRIDVAGPFNFSRLCNLGAARATGEVLVFLNNDIEITEGHWLDELVACACEPATGAVGCMLLYPDGRIQHAGIVVGMGEGGGHCDAGLAASASGWLQRNEVVHEISAVTGACLAVRRERFLAARGFDELRLPIEFNDIDLCLRLEELGYQTVWTPLARLTHFESASRGKATFRRLDAHAKERAYFQSRWADRLRDDPFYHPGLSLFSLACALA</sequence>
<dbReference type="Gene3D" id="3.90.550.10">
    <property type="entry name" value="Spore Coat Polysaccharide Biosynthesis Protein SpsA, Chain A"/>
    <property type="match status" value="1"/>
</dbReference>
<dbReference type="EMBL" id="CABFMQ020000024">
    <property type="protein sequence ID" value="VTZ48944.1"/>
    <property type="molecule type" value="Genomic_DNA"/>
</dbReference>
<keyword evidence="2" id="KW-0808">Transferase</keyword>
<comment type="caution">
    <text evidence="2">The sequence shown here is derived from an EMBL/GenBank/DDBJ whole genome shotgun (WGS) entry which is preliminary data.</text>
</comment>
<dbReference type="Proteomes" id="UP000485880">
    <property type="component" value="Unassembled WGS sequence"/>
</dbReference>
<evidence type="ECO:0000313" key="3">
    <source>
        <dbReference type="Proteomes" id="UP000485880"/>
    </source>
</evidence>
<feature type="domain" description="Glycosyltransferase 2-like" evidence="1">
    <location>
        <begin position="401"/>
        <end position="521"/>
    </location>
</feature>
<keyword evidence="3" id="KW-1185">Reference proteome</keyword>
<evidence type="ECO:0000259" key="1">
    <source>
        <dbReference type="Pfam" id="PF00535"/>
    </source>
</evidence>